<dbReference type="Proteomes" id="UP000006906">
    <property type="component" value="Chromosome 7"/>
</dbReference>
<protein>
    <submittedName>
        <fullName evidence="1">Uncharacterized protein</fullName>
    </submittedName>
</protein>
<gene>
    <name evidence="1" type="ORF">CHLRE_07g319310v5</name>
</gene>
<dbReference type="KEGG" id="cre:CHLRE_07g319310v5"/>
<evidence type="ECO:0000313" key="2">
    <source>
        <dbReference type="Proteomes" id="UP000006906"/>
    </source>
</evidence>
<evidence type="ECO:0000313" key="1">
    <source>
        <dbReference type="EMBL" id="PNW80483.1"/>
    </source>
</evidence>
<sequence>MVRQGSCMVPTSGPLIRSTGELVSACTGFSCGGRAKRDLGAYERRTGALQFGARRLYVIL</sequence>
<keyword evidence="2" id="KW-1185">Reference proteome</keyword>
<dbReference type="EMBL" id="CM008968">
    <property type="protein sequence ID" value="PNW80483.1"/>
    <property type="molecule type" value="Genomic_DNA"/>
</dbReference>
<organism evidence="1 2">
    <name type="scientific">Chlamydomonas reinhardtii</name>
    <name type="common">Chlamydomonas smithii</name>
    <dbReference type="NCBI Taxonomy" id="3055"/>
    <lineage>
        <taxon>Eukaryota</taxon>
        <taxon>Viridiplantae</taxon>
        <taxon>Chlorophyta</taxon>
        <taxon>core chlorophytes</taxon>
        <taxon>Chlorophyceae</taxon>
        <taxon>CS clade</taxon>
        <taxon>Chlamydomonadales</taxon>
        <taxon>Chlamydomonadaceae</taxon>
        <taxon>Chlamydomonas</taxon>
    </lineage>
</organism>
<dbReference type="InParanoid" id="A0A2K3DIX3"/>
<dbReference type="AlphaFoldDB" id="A0A2K3DIX3"/>
<proteinExistence type="predicted"/>
<dbReference type="GeneID" id="66053978"/>
<dbReference type="RefSeq" id="XP_042922513.1">
    <property type="nucleotide sequence ID" value="XM_043063945.1"/>
</dbReference>
<dbReference type="Gramene" id="PNW80483">
    <property type="protein sequence ID" value="PNW80483"/>
    <property type="gene ID" value="CHLRE_07g319310v5"/>
</dbReference>
<name>A0A2K3DIX3_CHLRE</name>
<accession>A0A2K3DIX3</accession>
<reference evidence="1 2" key="1">
    <citation type="journal article" date="2007" name="Science">
        <title>The Chlamydomonas genome reveals the evolution of key animal and plant functions.</title>
        <authorList>
            <person name="Merchant S.S."/>
            <person name="Prochnik S.E."/>
            <person name="Vallon O."/>
            <person name="Harris E.H."/>
            <person name="Karpowicz S.J."/>
            <person name="Witman G.B."/>
            <person name="Terry A."/>
            <person name="Salamov A."/>
            <person name="Fritz-Laylin L.K."/>
            <person name="Marechal-Drouard L."/>
            <person name="Marshall W.F."/>
            <person name="Qu L.H."/>
            <person name="Nelson D.R."/>
            <person name="Sanderfoot A.A."/>
            <person name="Spalding M.H."/>
            <person name="Kapitonov V.V."/>
            <person name="Ren Q."/>
            <person name="Ferris P."/>
            <person name="Lindquist E."/>
            <person name="Shapiro H."/>
            <person name="Lucas S.M."/>
            <person name="Grimwood J."/>
            <person name="Schmutz J."/>
            <person name="Cardol P."/>
            <person name="Cerutti H."/>
            <person name="Chanfreau G."/>
            <person name="Chen C.L."/>
            <person name="Cognat V."/>
            <person name="Croft M.T."/>
            <person name="Dent R."/>
            <person name="Dutcher S."/>
            <person name="Fernandez E."/>
            <person name="Fukuzawa H."/>
            <person name="Gonzalez-Ballester D."/>
            <person name="Gonzalez-Halphen D."/>
            <person name="Hallmann A."/>
            <person name="Hanikenne M."/>
            <person name="Hippler M."/>
            <person name="Inwood W."/>
            <person name="Jabbari K."/>
            <person name="Kalanon M."/>
            <person name="Kuras R."/>
            <person name="Lefebvre P.A."/>
            <person name="Lemaire S.D."/>
            <person name="Lobanov A.V."/>
            <person name="Lohr M."/>
            <person name="Manuell A."/>
            <person name="Meier I."/>
            <person name="Mets L."/>
            <person name="Mittag M."/>
            <person name="Mittelmeier T."/>
            <person name="Moroney J.V."/>
            <person name="Moseley J."/>
            <person name="Napoli C."/>
            <person name="Nedelcu A.M."/>
            <person name="Niyogi K."/>
            <person name="Novoselov S.V."/>
            <person name="Paulsen I.T."/>
            <person name="Pazour G."/>
            <person name="Purton S."/>
            <person name="Ral J.P."/>
            <person name="Riano-Pachon D.M."/>
            <person name="Riekhof W."/>
            <person name="Rymarquis L."/>
            <person name="Schroda M."/>
            <person name="Stern D."/>
            <person name="Umen J."/>
            <person name="Willows R."/>
            <person name="Wilson N."/>
            <person name="Zimmer S.L."/>
            <person name="Allmer J."/>
            <person name="Balk J."/>
            <person name="Bisova K."/>
            <person name="Chen C.J."/>
            <person name="Elias M."/>
            <person name="Gendler K."/>
            <person name="Hauser C."/>
            <person name="Lamb M.R."/>
            <person name="Ledford H."/>
            <person name="Long J.C."/>
            <person name="Minagawa J."/>
            <person name="Page M.D."/>
            <person name="Pan J."/>
            <person name="Pootakham W."/>
            <person name="Roje S."/>
            <person name="Rose A."/>
            <person name="Stahlberg E."/>
            <person name="Terauchi A.M."/>
            <person name="Yang P."/>
            <person name="Ball S."/>
            <person name="Bowler C."/>
            <person name="Dieckmann C.L."/>
            <person name="Gladyshev V.N."/>
            <person name="Green P."/>
            <person name="Jorgensen R."/>
            <person name="Mayfield S."/>
            <person name="Mueller-Roeber B."/>
            <person name="Rajamani S."/>
            <person name="Sayre R.T."/>
            <person name="Brokstein P."/>
            <person name="Dubchak I."/>
            <person name="Goodstein D."/>
            <person name="Hornick L."/>
            <person name="Huang Y.W."/>
            <person name="Jhaveri J."/>
            <person name="Luo Y."/>
            <person name="Martinez D."/>
            <person name="Ngau W.C."/>
            <person name="Otillar B."/>
            <person name="Poliakov A."/>
            <person name="Porter A."/>
            <person name="Szajkowski L."/>
            <person name="Werner G."/>
            <person name="Zhou K."/>
            <person name="Grigoriev I.V."/>
            <person name="Rokhsar D.S."/>
            <person name="Grossman A.R."/>
        </authorList>
    </citation>
    <scope>NUCLEOTIDE SEQUENCE [LARGE SCALE GENOMIC DNA]</scope>
    <source>
        <strain evidence="2">CC-503</strain>
    </source>
</reference>